<feature type="region of interest" description="Disordered" evidence="1">
    <location>
        <begin position="127"/>
        <end position="164"/>
    </location>
</feature>
<protein>
    <submittedName>
        <fullName evidence="2">Uncharacterized protein</fullName>
    </submittedName>
</protein>
<organism evidence="2 3">
    <name type="scientific">Triparma verrucosa</name>
    <dbReference type="NCBI Taxonomy" id="1606542"/>
    <lineage>
        <taxon>Eukaryota</taxon>
        <taxon>Sar</taxon>
        <taxon>Stramenopiles</taxon>
        <taxon>Ochrophyta</taxon>
        <taxon>Bolidophyceae</taxon>
        <taxon>Parmales</taxon>
        <taxon>Triparmaceae</taxon>
        <taxon>Triparma</taxon>
    </lineage>
</organism>
<name>A0A9W7B4X5_9STRA</name>
<accession>A0A9W7B4X5</accession>
<dbReference type="EMBL" id="BRXX01000004">
    <property type="protein sequence ID" value="GMH81570.1"/>
    <property type="molecule type" value="Genomic_DNA"/>
</dbReference>
<dbReference type="AlphaFoldDB" id="A0A9W7B4X5"/>
<evidence type="ECO:0000313" key="3">
    <source>
        <dbReference type="Proteomes" id="UP001165160"/>
    </source>
</evidence>
<comment type="caution">
    <text evidence="2">The sequence shown here is derived from an EMBL/GenBank/DDBJ whole genome shotgun (WGS) entry which is preliminary data.</text>
</comment>
<evidence type="ECO:0000256" key="1">
    <source>
        <dbReference type="SAM" id="MobiDB-lite"/>
    </source>
</evidence>
<keyword evidence="3" id="KW-1185">Reference proteome</keyword>
<sequence length="605" mass="69091">MFWNDLDRTGDFAVVKKGTKVYRVEVKKGSGKSFTTKVAPKKLEPIVSKVRAQTIVPGEDPNTQHLLHDFTGLDQKIFNKFLALKEKDPAEGTRDWRRLEKLKKAVYREAQKIIREKRRRDPTFELTEMVNGPNGYDDPFSSSEEEDSEEEAERKMKEAASPTWRQRYSNRPRIFAATADMTLGVGTGVGVGVGVEEDETEEEDMKSLDETTLFGSGTSPGGSTAFPPHRTPTTVMSHSSGPISGGGGQGEAPLLVLDSISASRPTSPFAKDWGEEEKEEEEEEEEDLDDEDTVYSRESAKYPRITRQTLDLFGGKEMEKEARYMKRMEQKRLDALKPKTLYERLQLEKEAAESEEAKKNAKKLKSSKMKKGRVSAFEQARRGSVIMRQASTSRSGQEAYKQQLYSRIATCSHCKTKMSFCSGCQKYVTRFLETNADITKQYNQRKEAIFRHIKKKLDSKDFVVGVGDSLESSILDVLKYLSLKETESSERMKSRDVEFRRREKSFKEELEGEIYEEVDLHEHVDGVNMFSDPDVVDPFFEENVITDWVEKGVAKELYIPKEMQNPWTGDGGEKRWEIKELPRKRQAGQTTFEGEGVKEYEEIFV</sequence>
<dbReference type="Proteomes" id="UP001165160">
    <property type="component" value="Unassembled WGS sequence"/>
</dbReference>
<proteinExistence type="predicted"/>
<feature type="compositionally biased region" description="Acidic residues" evidence="1">
    <location>
        <begin position="274"/>
        <end position="293"/>
    </location>
</feature>
<evidence type="ECO:0000313" key="2">
    <source>
        <dbReference type="EMBL" id="GMH81570.1"/>
    </source>
</evidence>
<reference evidence="3" key="1">
    <citation type="journal article" date="2023" name="Commun. Biol.">
        <title>Genome analysis of Parmales, the sister group of diatoms, reveals the evolutionary specialization of diatoms from phago-mixotrophs to photoautotrophs.</title>
        <authorList>
            <person name="Ban H."/>
            <person name="Sato S."/>
            <person name="Yoshikawa S."/>
            <person name="Yamada K."/>
            <person name="Nakamura Y."/>
            <person name="Ichinomiya M."/>
            <person name="Sato N."/>
            <person name="Blanc-Mathieu R."/>
            <person name="Endo H."/>
            <person name="Kuwata A."/>
            <person name="Ogata H."/>
        </authorList>
    </citation>
    <scope>NUCLEOTIDE SEQUENCE [LARGE SCALE GENOMIC DNA]</scope>
    <source>
        <strain evidence="3">NIES 3699</strain>
    </source>
</reference>
<feature type="region of interest" description="Disordered" evidence="1">
    <location>
        <begin position="263"/>
        <end position="295"/>
    </location>
</feature>
<gene>
    <name evidence="2" type="ORF">TrVE_jg864</name>
</gene>